<evidence type="ECO:0000256" key="1">
    <source>
        <dbReference type="SAM" id="MobiDB-lite"/>
    </source>
</evidence>
<keyword evidence="3" id="KW-1185">Reference proteome</keyword>
<evidence type="ECO:0000313" key="2">
    <source>
        <dbReference type="EMBL" id="BBD07529.1"/>
    </source>
</evidence>
<reference evidence="2 3" key="1">
    <citation type="journal article" date="2018" name="Sci. Adv.">
        <title>Multi-heme cytochromes provide a pathway for survival in energy-limited environments.</title>
        <authorList>
            <person name="Deng X."/>
            <person name="Dohmae N."/>
            <person name="Nealson K.H."/>
            <person name="Hashimoto K."/>
            <person name="Okamoto A."/>
        </authorList>
    </citation>
    <scope>NUCLEOTIDE SEQUENCE [LARGE SCALE GENOMIC DNA]</scope>
    <source>
        <strain evidence="2 3">IS5</strain>
    </source>
</reference>
<sequence>MAFETRSIGELSLDTGLAIIRHSVEEAEQLLRSDRVITNWKSQLQGRQLAESASNPDYGDPHPTPGAAKVPEIVQGAFLKSRI</sequence>
<dbReference type="Proteomes" id="UP000269883">
    <property type="component" value="Chromosome"/>
</dbReference>
<proteinExistence type="predicted"/>
<accession>A0A2Z6AWB0</accession>
<feature type="region of interest" description="Disordered" evidence="1">
    <location>
        <begin position="46"/>
        <end position="68"/>
    </location>
</feature>
<evidence type="ECO:0000313" key="3">
    <source>
        <dbReference type="Proteomes" id="UP000269883"/>
    </source>
</evidence>
<dbReference type="GO" id="GO:0032259">
    <property type="term" value="P:methylation"/>
    <property type="evidence" value="ECO:0007669"/>
    <property type="project" value="UniProtKB-KW"/>
</dbReference>
<feature type="compositionally biased region" description="Polar residues" evidence="1">
    <location>
        <begin position="46"/>
        <end position="55"/>
    </location>
</feature>
<keyword evidence="2" id="KW-0489">Methyltransferase</keyword>
<organism evidence="2 3">
    <name type="scientific">Desulfovibrio ferrophilus</name>
    <dbReference type="NCBI Taxonomy" id="241368"/>
    <lineage>
        <taxon>Bacteria</taxon>
        <taxon>Pseudomonadati</taxon>
        <taxon>Thermodesulfobacteriota</taxon>
        <taxon>Desulfovibrionia</taxon>
        <taxon>Desulfovibrionales</taxon>
        <taxon>Desulfovibrionaceae</taxon>
        <taxon>Desulfovibrio</taxon>
    </lineage>
</organism>
<dbReference type="KEGG" id="dfl:DFE_0803"/>
<dbReference type="RefSeq" id="WP_126376859.1">
    <property type="nucleotide sequence ID" value="NZ_AP017378.1"/>
</dbReference>
<dbReference type="OrthoDB" id="9955000at2"/>
<dbReference type="AlphaFoldDB" id="A0A2Z6AWB0"/>
<keyword evidence="2" id="KW-0808">Transferase</keyword>
<name>A0A2Z6AWB0_9BACT</name>
<protein>
    <submittedName>
        <fullName evidence="2">Methyltransferase, cyclopropane fatty acid synthase</fullName>
    </submittedName>
</protein>
<dbReference type="EMBL" id="AP017378">
    <property type="protein sequence ID" value="BBD07529.1"/>
    <property type="molecule type" value="Genomic_DNA"/>
</dbReference>
<gene>
    <name evidence="2" type="ORF">DFE_0803</name>
</gene>
<dbReference type="GO" id="GO:0008168">
    <property type="term" value="F:methyltransferase activity"/>
    <property type="evidence" value="ECO:0007669"/>
    <property type="project" value="UniProtKB-KW"/>
</dbReference>